<evidence type="ECO:0000313" key="3">
    <source>
        <dbReference type="Proteomes" id="UP001348817"/>
    </source>
</evidence>
<dbReference type="RefSeq" id="WP_338393297.1">
    <property type="nucleotide sequence ID" value="NZ_AP025314.1"/>
</dbReference>
<name>A0AAU9CJG1_9BACT</name>
<evidence type="ECO:0000313" key="2">
    <source>
        <dbReference type="EMBL" id="BDD08007.1"/>
    </source>
</evidence>
<feature type="domain" description="Glycosyltransferase 2-like" evidence="1">
    <location>
        <begin position="10"/>
        <end position="170"/>
    </location>
</feature>
<dbReference type="AlphaFoldDB" id="A0AAU9CJG1"/>
<dbReference type="PANTHER" id="PTHR43685">
    <property type="entry name" value="GLYCOSYLTRANSFERASE"/>
    <property type="match status" value="1"/>
</dbReference>
<organism evidence="2 3">
    <name type="scientific">Fulvitalea axinellae</name>
    <dbReference type="NCBI Taxonomy" id="1182444"/>
    <lineage>
        <taxon>Bacteria</taxon>
        <taxon>Pseudomonadati</taxon>
        <taxon>Bacteroidota</taxon>
        <taxon>Cytophagia</taxon>
        <taxon>Cytophagales</taxon>
        <taxon>Persicobacteraceae</taxon>
        <taxon>Fulvitalea</taxon>
    </lineage>
</organism>
<protein>
    <recommendedName>
        <fullName evidence="1">Glycosyltransferase 2-like domain-containing protein</fullName>
    </recommendedName>
</protein>
<dbReference type="Pfam" id="PF00535">
    <property type="entry name" value="Glycos_transf_2"/>
    <property type="match status" value="1"/>
</dbReference>
<proteinExistence type="predicted"/>
<dbReference type="SUPFAM" id="SSF53448">
    <property type="entry name" value="Nucleotide-diphospho-sugar transferases"/>
    <property type="match status" value="1"/>
</dbReference>
<keyword evidence="3" id="KW-1185">Reference proteome</keyword>
<dbReference type="Proteomes" id="UP001348817">
    <property type="component" value="Chromosome"/>
</dbReference>
<dbReference type="InterPro" id="IPR050834">
    <property type="entry name" value="Glycosyltransf_2"/>
</dbReference>
<sequence length="302" mass="34313">MEGNKNSGITVIIPTYNREKVLSRAISSVVRQTYSDWKLIVVDDASDDGTLELLELWKKRDPRIDYIRHSENMGNGCGARNTGILATATEFIALLDSDDSWGEHHLEFLVKAIERHPEASGVFSGSCVRTEERELSKHPAHKGYASIRHMLIGAGFGGSNSGVLVRREAFVRAGMYDLSLKKKTDMDMWLRIALQGKWIPVKGCFANIYVDADNRMAAHKPSVFKGKAQYFFKHRSKFREYGVEHIALRKLAREAVVNVGSIRLANILLGASQRANFWYGWYARMYGIKIWLLYQRKKGKKL</sequence>
<evidence type="ECO:0000259" key="1">
    <source>
        <dbReference type="Pfam" id="PF00535"/>
    </source>
</evidence>
<dbReference type="EMBL" id="AP025314">
    <property type="protein sequence ID" value="BDD08007.1"/>
    <property type="molecule type" value="Genomic_DNA"/>
</dbReference>
<dbReference type="Gene3D" id="3.90.550.10">
    <property type="entry name" value="Spore Coat Polysaccharide Biosynthesis Protein SpsA, Chain A"/>
    <property type="match status" value="1"/>
</dbReference>
<accession>A0AAU9CJG1</accession>
<dbReference type="KEGG" id="fax:FUAX_04390"/>
<dbReference type="InterPro" id="IPR001173">
    <property type="entry name" value="Glyco_trans_2-like"/>
</dbReference>
<reference evidence="2 3" key="1">
    <citation type="submission" date="2021-12" db="EMBL/GenBank/DDBJ databases">
        <title>Genome sequencing of bacteria with rrn-lacking chromosome and rrn-plasmid.</title>
        <authorList>
            <person name="Anda M."/>
            <person name="Iwasaki W."/>
        </authorList>
    </citation>
    <scope>NUCLEOTIDE SEQUENCE [LARGE SCALE GENOMIC DNA]</scope>
    <source>
        <strain evidence="2 3">DSM 100852</strain>
    </source>
</reference>
<dbReference type="InterPro" id="IPR029044">
    <property type="entry name" value="Nucleotide-diphossugar_trans"/>
</dbReference>
<dbReference type="CDD" id="cd00761">
    <property type="entry name" value="Glyco_tranf_GTA_type"/>
    <property type="match status" value="1"/>
</dbReference>
<gene>
    <name evidence="2" type="ORF">FUAX_04390</name>
</gene>
<dbReference type="PANTHER" id="PTHR43685:SF2">
    <property type="entry name" value="GLYCOSYLTRANSFERASE 2-LIKE DOMAIN-CONTAINING PROTEIN"/>
    <property type="match status" value="1"/>
</dbReference>